<sequence length="284" mass="31405">MQRLTYINPNGESVVLGNSRPYILAHIDGTGGVQADIRSTQSPYQDGSSVVAVQMPNRLVTLTGTVMAGSREEMYELRRRLSRVLNPKLGAGRLVYENDYRSYAADAIPDEAPVFTNRFSNHHGFTASFTCPDPFWRDVEEATKDLKSLTGGLTFPLKLGTRFALIGYRGVFENEGDVETPIRIRYTGPAVNPVVENETTGEYIKINTTLAATDVLEITTAFGRKRVEVVAADGSRTNVFHWIDLGSTFFGLQPGENILKYSSDNAEDDISTVTVYWNNRYGGA</sequence>
<proteinExistence type="predicted"/>
<dbReference type="Gene3D" id="2.60.120.860">
    <property type="match status" value="1"/>
</dbReference>
<name>A0A841TEX8_9BACL</name>
<dbReference type="EMBL" id="JACJVN010000033">
    <property type="protein sequence ID" value="MBB6677527.1"/>
    <property type="molecule type" value="Genomic_DNA"/>
</dbReference>
<comment type="caution">
    <text evidence="3">The sequence shown here is derived from an EMBL/GenBank/DDBJ whole genome shotgun (WGS) entry which is preliminary data.</text>
</comment>
<dbReference type="AlphaFoldDB" id="A0A841TEX8"/>
<dbReference type="InterPro" id="IPR008841">
    <property type="entry name" value="Siphovirus-type_tail_N"/>
</dbReference>
<reference evidence="3 4" key="1">
    <citation type="submission" date="2020-08" db="EMBL/GenBank/DDBJ databases">
        <title>Cohnella phylogeny.</title>
        <authorList>
            <person name="Dunlap C."/>
        </authorList>
    </citation>
    <scope>NUCLEOTIDE SEQUENCE [LARGE SCALE GENOMIC DNA]</scope>
    <source>
        <strain evidence="3 4">DSM 103658</strain>
    </source>
</reference>
<gene>
    <name evidence="3" type="ORF">H4Q31_09335</name>
</gene>
<feature type="domain" description="Siphovirus-type tail component RIFT-related" evidence="1">
    <location>
        <begin position="10"/>
        <end position="126"/>
    </location>
</feature>
<dbReference type="RefSeq" id="WP_185178804.1">
    <property type="nucleotide sequence ID" value="NZ_CBCSEP010000005.1"/>
</dbReference>
<dbReference type="Pfam" id="PF05709">
    <property type="entry name" value="Sipho_tail"/>
    <property type="match status" value="1"/>
</dbReference>
<evidence type="ECO:0000313" key="4">
    <source>
        <dbReference type="Proteomes" id="UP000574133"/>
    </source>
</evidence>
<dbReference type="Proteomes" id="UP000574133">
    <property type="component" value="Unassembled WGS sequence"/>
</dbReference>
<dbReference type="Gene3D" id="2.40.30.200">
    <property type="match status" value="1"/>
</dbReference>
<dbReference type="Pfam" id="PF22768">
    <property type="entry name" value="SPP1_Dit"/>
    <property type="match status" value="1"/>
</dbReference>
<evidence type="ECO:0000313" key="3">
    <source>
        <dbReference type="EMBL" id="MBB6677527.1"/>
    </source>
</evidence>
<feature type="domain" description="Siphovirus-type tail component C-terminal" evidence="2">
    <location>
        <begin position="176"/>
        <end position="281"/>
    </location>
</feature>
<protein>
    <submittedName>
        <fullName evidence="3">Phage tail family protein</fullName>
    </submittedName>
</protein>
<keyword evidence="4" id="KW-1185">Reference proteome</keyword>
<evidence type="ECO:0000259" key="1">
    <source>
        <dbReference type="Pfam" id="PF05709"/>
    </source>
</evidence>
<organism evidence="3 4">
    <name type="scientific">Cohnella lubricantis</name>
    <dbReference type="NCBI Taxonomy" id="2163172"/>
    <lineage>
        <taxon>Bacteria</taxon>
        <taxon>Bacillati</taxon>
        <taxon>Bacillota</taxon>
        <taxon>Bacilli</taxon>
        <taxon>Bacillales</taxon>
        <taxon>Paenibacillaceae</taxon>
        <taxon>Cohnella</taxon>
    </lineage>
</organism>
<evidence type="ECO:0000259" key="2">
    <source>
        <dbReference type="Pfam" id="PF22768"/>
    </source>
</evidence>
<dbReference type="InterPro" id="IPR054738">
    <property type="entry name" value="Siphovirus-type_tail_C"/>
</dbReference>
<accession>A0A841TEX8</accession>